<keyword evidence="5" id="KW-0564">Palmitate</keyword>
<dbReference type="PANTHER" id="PTHR30429:SF3">
    <property type="entry name" value="LIPOPROTEIN"/>
    <property type="match status" value="1"/>
</dbReference>
<dbReference type="Gene3D" id="3.40.190.10">
    <property type="entry name" value="Periplasmic binding protein-like II"/>
    <property type="match status" value="2"/>
</dbReference>
<reference evidence="8 9" key="1">
    <citation type="journal article" date="2015" name="Genome Announc.">
        <title>Expanding the biotechnology potential of lactobacilli through comparative genomics of 213 strains and associated genera.</title>
        <authorList>
            <person name="Sun Z."/>
            <person name="Harris H.M."/>
            <person name="McCann A."/>
            <person name="Guo C."/>
            <person name="Argimon S."/>
            <person name="Zhang W."/>
            <person name="Yang X."/>
            <person name="Jeffery I.B."/>
            <person name="Cooney J.C."/>
            <person name="Kagawa T.F."/>
            <person name="Liu W."/>
            <person name="Song Y."/>
            <person name="Salvetti E."/>
            <person name="Wrobel A."/>
            <person name="Rasinkangas P."/>
            <person name="Parkhill J."/>
            <person name="Rea M.C."/>
            <person name="O'Sullivan O."/>
            <person name="Ritari J."/>
            <person name="Douillard F.P."/>
            <person name="Paul Ross R."/>
            <person name="Yang R."/>
            <person name="Briner A.E."/>
            <person name="Felis G.E."/>
            <person name="de Vos W.M."/>
            <person name="Barrangou R."/>
            <person name="Klaenhammer T.R."/>
            <person name="Caufield P.W."/>
            <person name="Cui Y."/>
            <person name="Zhang H."/>
            <person name="O'Toole P.W."/>
        </authorList>
    </citation>
    <scope>NUCLEOTIDE SEQUENCE [LARGE SCALE GENOMIC DNA]</scope>
    <source>
        <strain evidence="8 9">DSM 23026</strain>
    </source>
</reference>
<evidence type="ECO:0000256" key="3">
    <source>
        <dbReference type="ARBA" id="ARBA00022729"/>
    </source>
</evidence>
<dbReference type="EMBL" id="JQCQ01000016">
    <property type="protein sequence ID" value="KRO25118.1"/>
    <property type="molecule type" value="Genomic_DNA"/>
</dbReference>
<evidence type="ECO:0000313" key="8">
    <source>
        <dbReference type="EMBL" id="KRO25118.1"/>
    </source>
</evidence>
<comment type="subcellular location">
    <subcellularLocation>
        <location evidence="1">Membrane</location>
        <topology evidence="1">Lipid-anchor</topology>
    </subcellularLocation>
</comment>
<organism evidence="8 9">
    <name type="scientific">Pediococcus argentinicus</name>
    <dbReference type="NCBI Taxonomy" id="480391"/>
    <lineage>
        <taxon>Bacteria</taxon>
        <taxon>Bacillati</taxon>
        <taxon>Bacillota</taxon>
        <taxon>Bacilli</taxon>
        <taxon>Lactobacillales</taxon>
        <taxon>Lactobacillaceae</taxon>
        <taxon>Pediococcus</taxon>
    </lineage>
</organism>
<gene>
    <name evidence="8" type="ORF">IV88_GL000451</name>
</gene>
<feature type="transmembrane region" description="Helical" evidence="7">
    <location>
        <begin position="6"/>
        <end position="26"/>
    </location>
</feature>
<comment type="caution">
    <text evidence="8">The sequence shown here is derived from an EMBL/GenBank/DDBJ whole genome shotgun (WGS) entry which is preliminary data.</text>
</comment>
<dbReference type="PATRIC" id="fig|480391.4.peg.457"/>
<dbReference type="RefSeq" id="WP_057799457.1">
    <property type="nucleotide sequence ID" value="NZ_BJZZ01000016.1"/>
</dbReference>
<evidence type="ECO:0000256" key="6">
    <source>
        <dbReference type="ARBA" id="ARBA00023288"/>
    </source>
</evidence>
<keyword evidence="7" id="KW-0812">Transmembrane</keyword>
<dbReference type="GO" id="GO:0016020">
    <property type="term" value="C:membrane"/>
    <property type="evidence" value="ECO:0007669"/>
    <property type="project" value="UniProtKB-SubCell"/>
</dbReference>
<dbReference type="AlphaFoldDB" id="A0A0R2NH20"/>
<evidence type="ECO:0000256" key="5">
    <source>
        <dbReference type="ARBA" id="ARBA00023139"/>
    </source>
</evidence>
<protein>
    <submittedName>
        <fullName evidence="8">Uncharacterized protein</fullName>
    </submittedName>
</protein>
<dbReference type="InterPro" id="IPR004872">
    <property type="entry name" value="Lipoprotein_NlpA"/>
</dbReference>
<evidence type="ECO:0000256" key="4">
    <source>
        <dbReference type="ARBA" id="ARBA00023136"/>
    </source>
</evidence>
<accession>A0A0R2NH20</accession>
<evidence type="ECO:0000256" key="7">
    <source>
        <dbReference type="SAM" id="Phobius"/>
    </source>
</evidence>
<dbReference type="OrthoDB" id="9812878at2"/>
<dbReference type="Pfam" id="PF03180">
    <property type="entry name" value="Lipoprotein_9"/>
    <property type="match status" value="1"/>
</dbReference>
<dbReference type="SUPFAM" id="SSF53850">
    <property type="entry name" value="Periplasmic binding protein-like II"/>
    <property type="match status" value="1"/>
</dbReference>
<name>A0A0R2NH20_9LACO</name>
<sequence>MKKSYIYILGTLAVAALIIVGIHNVGNFVRHHQAESAPITIGSVGSDYDIWQHIAQSPEAKKAGLNLKVKEVTDSVQLNKGTAQGNIDVNAFQSWSYFEAYNKDNPSNQLGAIGTTYLEPMGIYSKKYKNVNDIPDGATIAFPNDPAGTARSLLLLQSAGLIKVKKNLGALGNIDQIAENPKHLKFKQIDDHTGPRVLGQVDAVLISNTVALTGHLHVLSDSIFHEKVNQSTKNNINILATAKGSIDNAKYKKLVALYHDKDIQKWIAKKYFGTKIEVQKPINDLK</sequence>
<dbReference type="PANTHER" id="PTHR30429">
    <property type="entry name" value="D-METHIONINE-BINDING LIPOPROTEIN METQ"/>
    <property type="match status" value="1"/>
</dbReference>
<evidence type="ECO:0000256" key="2">
    <source>
        <dbReference type="ARBA" id="ARBA00008973"/>
    </source>
</evidence>
<keyword evidence="3" id="KW-0732">Signal</keyword>
<evidence type="ECO:0000256" key="1">
    <source>
        <dbReference type="ARBA" id="ARBA00004635"/>
    </source>
</evidence>
<comment type="similarity">
    <text evidence="2">Belongs to the NlpA lipoprotein family.</text>
</comment>
<proteinExistence type="inferred from homology"/>
<evidence type="ECO:0000313" key="9">
    <source>
        <dbReference type="Proteomes" id="UP000051249"/>
    </source>
</evidence>
<keyword evidence="7" id="KW-1133">Transmembrane helix</keyword>
<dbReference type="Proteomes" id="UP000051249">
    <property type="component" value="Unassembled WGS sequence"/>
</dbReference>
<keyword evidence="6" id="KW-0449">Lipoprotein</keyword>
<keyword evidence="4 7" id="KW-0472">Membrane</keyword>
<keyword evidence="9" id="KW-1185">Reference proteome</keyword>